<dbReference type="Proteomes" id="UP001595755">
    <property type="component" value="Unassembled WGS sequence"/>
</dbReference>
<gene>
    <name evidence="1" type="ORF">ACFO1S_10300</name>
</gene>
<dbReference type="EMBL" id="JBHSED010000015">
    <property type="protein sequence ID" value="MFC4303834.1"/>
    <property type="molecule type" value="Genomic_DNA"/>
</dbReference>
<protein>
    <recommendedName>
        <fullName evidence="3">DUF559 domain-containing protein</fullName>
    </recommendedName>
</protein>
<organism evidence="1 2">
    <name type="scientific">Cohnella boryungensis</name>
    <dbReference type="NCBI Taxonomy" id="768479"/>
    <lineage>
        <taxon>Bacteria</taxon>
        <taxon>Bacillati</taxon>
        <taxon>Bacillota</taxon>
        <taxon>Bacilli</taxon>
        <taxon>Bacillales</taxon>
        <taxon>Paenibacillaceae</taxon>
        <taxon>Cohnella</taxon>
    </lineage>
</organism>
<keyword evidence="2" id="KW-1185">Reference proteome</keyword>
<comment type="caution">
    <text evidence="1">The sequence shown here is derived from an EMBL/GenBank/DDBJ whole genome shotgun (WGS) entry which is preliminary data.</text>
</comment>
<name>A0ABV8SBE8_9BACL</name>
<evidence type="ECO:0008006" key="3">
    <source>
        <dbReference type="Google" id="ProtNLM"/>
    </source>
</evidence>
<reference evidence="2" key="1">
    <citation type="journal article" date="2019" name="Int. J. Syst. Evol. Microbiol.">
        <title>The Global Catalogue of Microorganisms (GCM) 10K type strain sequencing project: providing services to taxonomists for standard genome sequencing and annotation.</title>
        <authorList>
            <consortium name="The Broad Institute Genomics Platform"/>
            <consortium name="The Broad Institute Genome Sequencing Center for Infectious Disease"/>
            <person name="Wu L."/>
            <person name="Ma J."/>
        </authorList>
    </citation>
    <scope>NUCLEOTIDE SEQUENCE [LARGE SCALE GENOMIC DNA]</scope>
    <source>
        <strain evidence="2">CGMCC 4.1641</strain>
    </source>
</reference>
<accession>A0ABV8SBE8</accession>
<evidence type="ECO:0000313" key="2">
    <source>
        <dbReference type="Proteomes" id="UP001595755"/>
    </source>
</evidence>
<proteinExistence type="predicted"/>
<sequence>MQSDESFESAYAMWMETQRKSSRGERKRRLTEMSDPAGKLFLAQVWWPSFGHFSGLVAECEVKDFKDGSRYLPYAYLTEGYKICFELEDYGNHWRDFNRYQFADHLMRQNHLVKDGWIVMRFSYDDLQESSRRCQQVLNQLFGRLRLLG</sequence>
<evidence type="ECO:0000313" key="1">
    <source>
        <dbReference type="EMBL" id="MFC4303834.1"/>
    </source>
</evidence>